<evidence type="ECO:0000313" key="1">
    <source>
        <dbReference type="EMBL" id="BBI65439.1"/>
    </source>
</evidence>
<name>A0A455UMD2_9GAMM</name>
<accession>A0A455UMD2</accession>
<protein>
    <submittedName>
        <fullName evidence="1">Uncharacterized protein</fullName>
    </submittedName>
</protein>
<organism evidence="1 2">
    <name type="scientific">Vreelandella sulfidaeris</name>
    <dbReference type="NCBI Taxonomy" id="115553"/>
    <lineage>
        <taxon>Bacteria</taxon>
        <taxon>Pseudomonadati</taxon>
        <taxon>Pseudomonadota</taxon>
        <taxon>Gammaproteobacteria</taxon>
        <taxon>Oceanospirillales</taxon>
        <taxon>Halomonadaceae</taxon>
        <taxon>Vreelandella</taxon>
    </lineage>
</organism>
<dbReference type="AlphaFoldDB" id="A0A455UMD2"/>
<keyword evidence="1" id="KW-0614">Plasmid</keyword>
<sequence length="93" mass="10585">MISIEYIRYAVQATAKTSMTSSVPGEILREFREAQNELVVMTSQKAQQINLMAETQENIMSQVDKINRATLRNLHAMGLSGMDFARDMVREMD</sequence>
<dbReference type="EMBL" id="AP019515">
    <property type="protein sequence ID" value="BBI65439.1"/>
    <property type="molecule type" value="Genomic_DNA"/>
</dbReference>
<evidence type="ECO:0000313" key="2">
    <source>
        <dbReference type="Proteomes" id="UP000320231"/>
    </source>
</evidence>
<geneLocation type="plasmid" evidence="2">
    <name>pbaa-803-a dna</name>
</geneLocation>
<dbReference type="KEGG" id="hsr:HSBAA_PA_0420"/>
<proteinExistence type="predicted"/>
<dbReference type="Proteomes" id="UP000320231">
    <property type="component" value="Plasmid pBAA-803-A"/>
</dbReference>
<gene>
    <name evidence="1" type="ORF">HSBAA_PA_0420</name>
</gene>
<reference evidence="1 2" key="1">
    <citation type="journal article" date="2019" name="Microbiol. Resour. Announc.">
        <title>Complete Genome Sequence of Halomonas sulfidaeris Strain Esulfide1 Isolated from a Metal Sulfide Rock at a Depth of 2,200 Meters, Obtained Using Nanopore Sequencing.</title>
        <authorList>
            <person name="Saito M."/>
            <person name="Nishigata A."/>
            <person name="Galipon J."/>
            <person name="Arakawa K."/>
        </authorList>
    </citation>
    <scope>NUCLEOTIDE SEQUENCE [LARGE SCALE GENOMIC DNA]</scope>
    <source>
        <strain evidence="1 2">ATCC BAA-803</strain>
        <plasmid evidence="2">pbaa-803-a dna</plasmid>
    </source>
</reference>